<evidence type="ECO:0000313" key="3">
    <source>
        <dbReference type="Proteomes" id="UP000547058"/>
    </source>
</evidence>
<keyword evidence="1" id="KW-0812">Transmembrane</keyword>
<feature type="transmembrane region" description="Helical" evidence="1">
    <location>
        <begin position="127"/>
        <end position="147"/>
    </location>
</feature>
<feature type="transmembrane region" description="Helical" evidence="1">
    <location>
        <begin position="234"/>
        <end position="257"/>
    </location>
</feature>
<feature type="transmembrane region" description="Helical" evidence="1">
    <location>
        <begin position="196"/>
        <end position="222"/>
    </location>
</feature>
<gene>
    <name evidence="2" type="ORF">H4O11_12500</name>
</gene>
<proteinExistence type="predicted"/>
<evidence type="ECO:0000313" key="2">
    <source>
        <dbReference type="EMBL" id="MBA8682622.1"/>
    </source>
</evidence>
<keyword evidence="1" id="KW-0472">Membrane</keyword>
<comment type="caution">
    <text evidence="2">The sequence shown here is derived from an EMBL/GenBank/DDBJ whole genome shotgun (WGS) entry which is preliminary data.</text>
</comment>
<feature type="transmembrane region" description="Helical" evidence="1">
    <location>
        <begin position="60"/>
        <end position="77"/>
    </location>
</feature>
<keyword evidence="3" id="KW-1185">Reference proteome</keyword>
<organism evidence="2 3">
    <name type="scientific">Stenotrophomonas tumulicola</name>
    <dbReference type="NCBI Taxonomy" id="1685415"/>
    <lineage>
        <taxon>Bacteria</taxon>
        <taxon>Pseudomonadati</taxon>
        <taxon>Pseudomonadota</taxon>
        <taxon>Gammaproteobacteria</taxon>
        <taxon>Lysobacterales</taxon>
        <taxon>Lysobacteraceae</taxon>
        <taxon>Stenotrophomonas</taxon>
    </lineage>
</organism>
<protein>
    <submittedName>
        <fullName evidence="2">Uncharacterized protein</fullName>
    </submittedName>
</protein>
<dbReference type="EMBL" id="JACGXS010000006">
    <property type="protein sequence ID" value="MBA8682622.1"/>
    <property type="molecule type" value="Genomic_DNA"/>
</dbReference>
<dbReference type="AlphaFoldDB" id="A0A7W3FN57"/>
<reference evidence="2 3" key="1">
    <citation type="submission" date="2020-08" db="EMBL/GenBank/DDBJ databases">
        <title>Stenotrophomonas tumulicola JCM 30961.</title>
        <authorList>
            <person name="Deng Y."/>
        </authorList>
    </citation>
    <scope>NUCLEOTIDE SEQUENCE [LARGE SCALE GENOMIC DNA]</scope>
    <source>
        <strain evidence="2 3">JCM 30961</strain>
    </source>
</reference>
<dbReference type="RefSeq" id="WP_182339919.1">
    <property type="nucleotide sequence ID" value="NZ_JACGXS010000006.1"/>
</dbReference>
<feature type="transmembrane region" description="Helical" evidence="1">
    <location>
        <begin position="89"/>
        <end position="107"/>
    </location>
</feature>
<feature type="transmembrane region" description="Helical" evidence="1">
    <location>
        <begin position="269"/>
        <end position="287"/>
    </location>
</feature>
<accession>A0A7W3FN57</accession>
<keyword evidence="1" id="KW-1133">Transmembrane helix</keyword>
<feature type="transmembrane region" description="Helical" evidence="1">
    <location>
        <begin position="25"/>
        <end position="48"/>
    </location>
</feature>
<sequence>MPPNITADKSIPMSIPAFPPPRKPLLLAASLALAGVAAFSIHVGMLAAGVPFPLAQPPTWARWLSNALVASALLVLLRLAHPRVGHMGVLARTLIIACILMAIQETLRARIMTGVVTTAWMASALSLVRPVASALLLSLLSVIAVRWVRSAASLAIAALVVGAAYVALQLLLGLVLSPLTELVASLGRPEAYAFPYPFHVTFLAYLTFAEPVMGTAALLMLAWDRLPASRPARLAVLALMVALVKGVVGMTFLYSFFMTQPPLPGMLSWSQFLFEFLALGALAGAAWKAFGPPGARAPATPSNAWPQ</sequence>
<name>A0A7W3FN57_9GAMM</name>
<feature type="transmembrane region" description="Helical" evidence="1">
    <location>
        <begin position="154"/>
        <end position="176"/>
    </location>
</feature>
<evidence type="ECO:0000256" key="1">
    <source>
        <dbReference type="SAM" id="Phobius"/>
    </source>
</evidence>
<dbReference type="Proteomes" id="UP000547058">
    <property type="component" value="Unassembled WGS sequence"/>
</dbReference>